<dbReference type="InterPro" id="IPR050964">
    <property type="entry name" value="Striated_Muscle_Regulatory"/>
</dbReference>
<dbReference type="FunFam" id="2.60.40.10:FF:000081">
    <property type="entry name" value="Myosin-binding protein C, slow type"/>
    <property type="match status" value="1"/>
</dbReference>
<evidence type="ECO:0000256" key="4">
    <source>
        <dbReference type="ARBA" id="ARBA00022889"/>
    </source>
</evidence>
<dbReference type="FunFam" id="2.60.40.10:FF:000111">
    <property type="entry name" value="Myosin-binding protein C, slow type"/>
    <property type="match status" value="1"/>
</dbReference>
<dbReference type="InterPro" id="IPR007110">
    <property type="entry name" value="Ig-like_dom"/>
</dbReference>
<organism evidence="12 13">
    <name type="scientific">Anas platyrhynchos</name>
    <name type="common">Mallard</name>
    <name type="synonym">Anas boschas</name>
    <dbReference type="NCBI Taxonomy" id="8839"/>
    <lineage>
        <taxon>Eukaryota</taxon>
        <taxon>Metazoa</taxon>
        <taxon>Chordata</taxon>
        <taxon>Craniata</taxon>
        <taxon>Vertebrata</taxon>
        <taxon>Euteleostomi</taxon>
        <taxon>Archelosauria</taxon>
        <taxon>Archosauria</taxon>
        <taxon>Dinosauria</taxon>
        <taxon>Saurischia</taxon>
        <taxon>Theropoda</taxon>
        <taxon>Coelurosauria</taxon>
        <taxon>Aves</taxon>
        <taxon>Neognathae</taxon>
        <taxon>Galloanserae</taxon>
        <taxon>Anseriformes</taxon>
        <taxon>Anatidae</taxon>
        <taxon>Anatinae</taxon>
        <taxon>Anas</taxon>
    </lineage>
</organism>
<feature type="domain" description="Fibronectin type-III" evidence="11">
    <location>
        <begin position="863"/>
        <end position="958"/>
    </location>
</feature>
<feature type="domain" description="Fibronectin type-III" evidence="11">
    <location>
        <begin position="765"/>
        <end position="861"/>
    </location>
</feature>
<dbReference type="PROSITE" id="PS50853">
    <property type="entry name" value="FN3"/>
    <property type="match status" value="3"/>
</dbReference>
<dbReference type="InterPro" id="IPR003599">
    <property type="entry name" value="Ig_sub"/>
</dbReference>
<keyword evidence="3" id="KW-0677">Repeat</keyword>
<dbReference type="GO" id="GO:0003779">
    <property type="term" value="F:actin binding"/>
    <property type="evidence" value="ECO:0007669"/>
    <property type="project" value="UniProtKB-KW"/>
</dbReference>
<evidence type="ECO:0000313" key="12">
    <source>
        <dbReference type="Ensembl" id="ENSAPLP00020020603.1"/>
    </source>
</evidence>
<dbReference type="Gene3D" id="2.60.40.10">
    <property type="entry name" value="Immunoglobulins"/>
    <property type="match status" value="11"/>
</dbReference>
<dbReference type="AlphaFoldDB" id="A0A8B9TH41"/>
<evidence type="ECO:0000256" key="5">
    <source>
        <dbReference type="ARBA" id="ARBA00023179"/>
    </source>
</evidence>
<dbReference type="InterPro" id="IPR036179">
    <property type="entry name" value="Ig-like_dom_sf"/>
</dbReference>
<protein>
    <submittedName>
        <fullName evidence="12">Myosin binding protein C3</fullName>
    </submittedName>
</protein>
<feature type="domain" description="Ig-like" evidence="10">
    <location>
        <begin position="154"/>
        <end position="262"/>
    </location>
</feature>
<dbReference type="Proteomes" id="UP000694400">
    <property type="component" value="Chromosome 5"/>
</dbReference>
<keyword evidence="6" id="KW-0009">Actin-binding</keyword>
<reference evidence="12" key="1">
    <citation type="submission" date="2019-08" db="EMBL/GenBank/DDBJ databases">
        <title>Three high-quality genomes provides insights into domestication of ducks.</title>
        <authorList>
            <person name="Hou Z.C."/>
            <person name="Zhu F."/>
            <person name="Yin Z.T."/>
            <person name="Zhang F."/>
        </authorList>
    </citation>
    <scope>NUCLEOTIDE SEQUENCE [LARGE SCALE GENOMIC DNA]</scope>
</reference>
<dbReference type="PANTHER" id="PTHR13817">
    <property type="entry name" value="TITIN"/>
    <property type="match status" value="1"/>
</dbReference>
<dbReference type="PANTHER" id="PTHR13817:SF20">
    <property type="entry name" value="MYOSIN-BINDING PROTEIN C, CARDIAC-TYPE"/>
    <property type="match status" value="1"/>
</dbReference>
<dbReference type="FunFam" id="2.60.40.10:FF:000062">
    <property type="entry name" value="Myosin-binding protein C, slow type"/>
    <property type="match status" value="1"/>
</dbReference>
<dbReference type="FunFam" id="2.60.40.10:FF:000070">
    <property type="entry name" value="Myosin-binding protein C, slow type"/>
    <property type="match status" value="1"/>
</dbReference>
<dbReference type="InterPro" id="IPR003598">
    <property type="entry name" value="Ig_sub2"/>
</dbReference>
<feature type="region of interest" description="Disordered" evidence="9">
    <location>
        <begin position="106"/>
        <end position="138"/>
    </location>
</feature>
<feature type="domain" description="Ig-like" evidence="10">
    <location>
        <begin position="1172"/>
        <end position="1256"/>
    </location>
</feature>
<evidence type="ECO:0000259" key="11">
    <source>
        <dbReference type="PROSITE" id="PS50853"/>
    </source>
</evidence>
<evidence type="ECO:0000256" key="3">
    <source>
        <dbReference type="ARBA" id="ARBA00022737"/>
    </source>
</evidence>
<dbReference type="CDD" id="cd00063">
    <property type="entry name" value="FN3"/>
    <property type="match status" value="3"/>
</dbReference>
<dbReference type="SMART" id="SM00060">
    <property type="entry name" value="FN3"/>
    <property type="match status" value="3"/>
</dbReference>
<dbReference type="SUPFAM" id="SSF49265">
    <property type="entry name" value="Fibronectin type III"/>
    <property type="match status" value="2"/>
</dbReference>
<evidence type="ECO:0000256" key="2">
    <source>
        <dbReference type="ARBA" id="ARBA00022553"/>
    </source>
</evidence>
<feature type="compositionally biased region" description="Low complexity" evidence="9">
    <location>
        <begin position="116"/>
        <end position="136"/>
    </location>
</feature>
<dbReference type="CDD" id="cd00096">
    <property type="entry name" value="Ig"/>
    <property type="match status" value="1"/>
</dbReference>
<dbReference type="GO" id="GO:0031430">
    <property type="term" value="C:M band"/>
    <property type="evidence" value="ECO:0007669"/>
    <property type="project" value="TreeGrafter"/>
</dbReference>
<dbReference type="InterPro" id="IPR003961">
    <property type="entry name" value="FN3_dom"/>
</dbReference>
<feature type="domain" description="Fibronectin type-III" evidence="11">
    <location>
        <begin position="1059"/>
        <end position="1154"/>
    </location>
</feature>
<accession>A0A8B9TH41</accession>
<dbReference type="FunFam" id="2.60.40.10:FF:000225">
    <property type="entry name" value="Myosin-binding protein C, cardiac-type"/>
    <property type="match status" value="1"/>
</dbReference>
<dbReference type="FunFam" id="2.60.40.10:FF:000576">
    <property type="entry name" value="Myosin-binding protein C, cardiac-type"/>
    <property type="match status" value="1"/>
</dbReference>
<dbReference type="GO" id="GO:0055010">
    <property type="term" value="P:ventricular cardiac muscle tissue morphogenesis"/>
    <property type="evidence" value="ECO:0007669"/>
    <property type="project" value="TreeGrafter"/>
</dbReference>
<dbReference type="InterPro" id="IPR013783">
    <property type="entry name" value="Ig-like_fold"/>
</dbReference>
<keyword evidence="1" id="KW-0787">Thick filament</keyword>
<sequence length="1277" mass="143418">AAEVTVVLLEEQILLLFNAISAFTKKPKTTEVTAGSTAVFEAETEKASVKVKWQRAGTEITDSEKYVIKAEGNKHSLTINNVVKEDDVTYAVIAGSSKVKFELKVKEPEKSETVTPAEAAPAPAASELPAPPAESSQNTEVLVFDSVPSAGTQPEEPADPIGLFVTRPQDGEVTVGGNITFTAKVAGESLLKKPSVKWFKGKWMDLASKVGQHLQLHDSYDRNNKVYTFELEIIEANMTFAGGYRCEVSTKDKFDSSNFNLTVNEIYHLCHDTVSFPFPSKTNYIFLLLRSTEGHDEAGELNFSALLKKRGDGKTESQPDVDVWEILRKAPPSEYEKIAFQYGITDLRGMLKRLKRIKKEEKKSTAFLKKLDPAYQVDKGQKIKLMVEVANPDADVKWLKNGQEIQVSGRYIFEAVGNKRILTINHCSLADDAAYECVVGEEKSFTELFVKEPPILITRPLEDQMVMVGERVEFECEVSEEGATVKWEKDGVELTREETFKYRFKKDGKKQYLIINESTKEDSGHYTVKTNGGVSVAELIVQEKKLEVYQSIADLTVKARDQAVFKCEVSDENVKGIWLKNGKEVVPDERIKISHIGRIHKLTIEDVTPGDEADYSFIPQGFAYNLSAKLQFLGKLDKRMELFLPPKIHLDCLGQSPDTIVVVAGNKLRLDVPISGDPTPTVIWQKVNKAVSGTTCIDFFCYFYCPQLLFESEGRVRVEKHEDHCVFIIEGAEKEDEGVYRVIVKNPVGEDKADITVKVIDVPDPPEAPKISNIGEDYCTVQWQPPKYDGGQPVLGYILERKKKKSYRWMRLNFDLLKELTYEAKRMIEGVVYEMRIYAVNSIGMSRPSPASQPFMPIAPPSEPTHFTVEDVSDSTVALKWRPPERIGAGGLDGYIVEYCKEGSTEWIPALPGLTERTSALIKDLVTGDKLHFRIKAINLAGESGAAIIKEPITVQEILQRPKIWLPRHLRQTLVKKVGETINIVIPFQGKPRPKITWTKDGQSLDAKDVGIRNSNTDTILFIRKAELHHSGAYEITLQIENMTDKVAITIQIIDKPGPPQNIKLTDVWGFNAALEWTPPQDDGNAQILGYTVQKADKKTMEWYTVFDHYRRTNCVVSELIMGNEYFFRVFSENLCGLSETAATTKNPAYIQKTGTTYKPPCYKEHDFSEPPKFTHPLVNRSVIAGYNTTLSCAVRGIPKPKIYWYKNKVDLSGDAKYRMFSKQGVLTLEIRKPTPFDGGFYTCKAVNECGEAEIECKLDVRGNRMSIMHNTNTAVK</sequence>
<feature type="domain" description="Ig-like" evidence="10">
    <location>
        <begin position="453"/>
        <end position="547"/>
    </location>
</feature>
<dbReference type="SMART" id="SM00408">
    <property type="entry name" value="IGc2"/>
    <property type="match status" value="6"/>
</dbReference>
<name>A0A8B9TH41_ANAPL</name>
<dbReference type="Ensembl" id="ENSAPLT00020022247.1">
    <property type="protein sequence ID" value="ENSAPLP00020020603.1"/>
    <property type="gene ID" value="ENSAPLG00020007253.1"/>
</dbReference>
<dbReference type="InterPro" id="IPR036116">
    <property type="entry name" value="FN3_sf"/>
</dbReference>
<dbReference type="GO" id="GO:0032036">
    <property type="term" value="F:myosin heavy chain binding"/>
    <property type="evidence" value="ECO:0007669"/>
    <property type="project" value="TreeGrafter"/>
</dbReference>
<evidence type="ECO:0000256" key="1">
    <source>
        <dbReference type="ARBA" id="ARBA00022433"/>
    </source>
</evidence>
<dbReference type="FunFam" id="2.60.40.10:FF:000060">
    <property type="entry name" value="Myosin-binding protein C, slow type"/>
    <property type="match status" value="1"/>
</dbReference>
<evidence type="ECO:0000259" key="10">
    <source>
        <dbReference type="PROSITE" id="PS50835"/>
    </source>
</evidence>
<evidence type="ECO:0000256" key="9">
    <source>
        <dbReference type="SAM" id="MobiDB-lite"/>
    </source>
</evidence>
<dbReference type="InterPro" id="IPR013098">
    <property type="entry name" value="Ig_I-set"/>
</dbReference>
<dbReference type="InterPro" id="IPR040849">
    <property type="entry name" value="MyBP-C_THB"/>
</dbReference>
<keyword evidence="4" id="KW-0130">Cell adhesion</keyword>
<reference evidence="12" key="2">
    <citation type="submission" date="2025-08" db="UniProtKB">
        <authorList>
            <consortium name="Ensembl"/>
        </authorList>
    </citation>
    <scope>IDENTIFICATION</scope>
</reference>
<dbReference type="GO" id="GO:0045214">
    <property type="term" value="P:sarcomere organization"/>
    <property type="evidence" value="ECO:0007669"/>
    <property type="project" value="TreeGrafter"/>
</dbReference>
<dbReference type="CDD" id="cd05894">
    <property type="entry name" value="Ig_C5_MyBP-C"/>
    <property type="match status" value="1"/>
</dbReference>
<keyword evidence="7" id="KW-0393">Immunoglobulin domain</keyword>
<keyword evidence="5" id="KW-0514">Muscle protein</keyword>
<dbReference type="SMART" id="SM00409">
    <property type="entry name" value="IG"/>
    <property type="match status" value="8"/>
</dbReference>
<comment type="similarity">
    <text evidence="8">Belongs to the immunoglobulin superfamily. MyBP family.</text>
</comment>
<dbReference type="GO" id="GO:0032982">
    <property type="term" value="C:myosin filament"/>
    <property type="evidence" value="ECO:0007669"/>
    <property type="project" value="UniProtKB-KW"/>
</dbReference>
<dbReference type="SUPFAM" id="SSF48726">
    <property type="entry name" value="Immunoglobulin"/>
    <property type="match status" value="8"/>
</dbReference>
<evidence type="ECO:0000256" key="7">
    <source>
        <dbReference type="ARBA" id="ARBA00023319"/>
    </source>
</evidence>
<evidence type="ECO:0000256" key="6">
    <source>
        <dbReference type="ARBA" id="ARBA00023203"/>
    </source>
</evidence>
<dbReference type="Pfam" id="PF00041">
    <property type="entry name" value="fn3"/>
    <property type="match status" value="3"/>
</dbReference>
<dbReference type="Pfam" id="PF07679">
    <property type="entry name" value="I-set"/>
    <property type="match status" value="8"/>
</dbReference>
<dbReference type="Pfam" id="PF18362">
    <property type="entry name" value="THB"/>
    <property type="match status" value="1"/>
</dbReference>
<evidence type="ECO:0000313" key="13">
    <source>
        <dbReference type="Proteomes" id="UP000694400"/>
    </source>
</evidence>
<dbReference type="FunFam" id="2.60.40.10:FF:000031">
    <property type="entry name" value="Myosin-binding protein C, slow type"/>
    <property type="match status" value="1"/>
</dbReference>
<evidence type="ECO:0000256" key="8">
    <source>
        <dbReference type="ARBA" id="ARBA00038352"/>
    </source>
</evidence>
<dbReference type="PROSITE" id="PS50835">
    <property type="entry name" value="IG_LIKE"/>
    <property type="match status" value="4"/>
</dbReference>
<dbReference type="GO" id="GO:0007155">
    <property type="term" value="P:cell adhesion"/>
    <property type="evidence" value="ECO:0007669"/>
    <property type="project" value="UniProtKB-KW"/>
</dbReference>
<dbReference type="FunFam" id="2.60.40.10:FF:000326">
    <property type="entry name" value="Myosin-binding protein C, cardiac-type"/>
    <property type="match status" value="1"/>
</dbReference>
<dbReference type="FunFam" id="2.60.40.10:FF:000085">
    <property type="entry name" value="Myosin-binding protein C, slow type"/>
    <property type="match status" value="1"/>
</dbReference>
<proteinExistence type="inferred from homology"/>
<feature type="domain" description="Ig-like" evidence="10">
    <location>
        <begin position="362"/>
        <end position="439"/>
    </location>
</feature>
<reference evidence="12" key="3">
    <citation type="submission" date="2025-09" db="UniProtKB">
        <authorList>
            <consortium name="Ensembl"/>
        </authorList>
    </citation>
    <scope>IDENTIFICATION</scope>
</reference>
<keyword evidence="2" id="KW-0597">Phosphoprotein</keyword>